<gene>
    <name evidence="1" type="ORF">B456_011G076700</name>
</gene>
<dbReference type="PANTHER" id="PTHR34892:SF2">
    <property type="entry name" value="VACUOLAR ATP SYNTHASE CATALYTIC SUBUNIT-RELATED _ V-ATPASE-RELATED _ VACUOLAR PROTON PUMP-LIKE PROTEIN"/>
    <property type="match status" value="1"/>
</dbReference>
<proteinExistence type="predicted"/>
<accession>A0A0D2T4C1</accession>
<dbReference type="AlphaFoldDB" id="A0A0D2T4C1"/>
<name>A0A0D2T4C1_GOSRA</name>
<evidence type="ECO:0000313" key="2">
    <source>
        <dbReference type="Proteomes" id="UP000032304"/>
    </source>
</evidence>
<reference evidence="1 2" key="1">
    <citation type="journal article" date="2012" name="Nature">
        <title>Repeated polyploidization of Gossypium genomes and the evolution of spinnable cotton fibres.</title>
        <authorList>
            <person name="Paterson A.H."/>
            <person name="Wendel J.F."/>
            <person name="Gundlach H."/>
            <person name="Guo H."/>
            <person name="Jenkins J."/>
            <person name="Jin D."/>
            <person name="Llewellyn D."/>
            <person name="Showmaker K.C."/>
            <person name="Shu S."/>
            <person name="Udall J."/>
            <person name="Yoo M.J."/>
            <person name="Byers R."/>
            <person name="Chen W."/>
            <person name="Doron-Faigenboim A."/>
            <person name="Duke M.V."/>
            <person name="Gong L."/>
            <person name="Grimwood J."/>
            <person name="Grover C."/>
            <person name="Grupp K."/>
            <person name="Hu G."/>
            <person name="Lee T.H."/>
            <person name="Li J."/>
            <person name="Lin L."/>
            <person name="Liu T."/>
            <person name="Marler B.S."/>
            <person name="Page J.T."/>
            <person name="Roberts A.W."/>
            <person name="Romanel E."/>
            <person name="Sanders W.S."/>
            <person name="Szadkowski E."/>
            <person name="Tan X."/>
            <person name="Tang H."/>
            <person name="Xu C."/>
            <person name="Wang J."/>
            <person name="Wang Z."/>
            <person name="Zhang D."/>
            <person name="Zhang L."/>
            <person name="Ashrafi H."/>
            <person name="Bedon F."/>
            <person name="Bowers J.E."/>
            <person name="Brubaker C.L."/>
            <person name="Chee P.W."/>
            <person name="Das S."/>
            <person name="Gingle A.R."/>
            <person name="Haigler C.H."/>
            <person name="Harker D."/>
            <person name="Hoffmann L.V."/>
            <person name="Hovav R."/>
            <person name="Jones D.C."/>
            <person name="Lemke C."/>
            <person name="Mansoor S."/>
            <person name="ur Rahman M."/>
            <person name="Rainville L.N."/>
            <person name="Rambani A."/>
            <person name="Reddy U.K."/>
            <person name="Rong J.K."/>
            <person name="Saranga Y."/>
            <person name="Scheffler B.E."/>
            <person name="Scheffler J.A."/>
            <person name="Stelly D.M."/>
            <person name="Triplett B.A."/>
            <person name="Van Deynze A."/>
            <person name="Vaslin M.F."/>
            <person name="Waghmare V.N."/>
            <person name="Walford S.A."/>
            <person name="Wright R.J."/>
            <person name="Zaki E.A."/>
            <person name="Zhang T."/>
            <person name="Dennis E.S."/>
            <person name="Mayer K.F."/>
            <person name="Peterson D.G."/>
            <person name="Rokhsar D.S."/>
            <person name="Wang X."/>
            <person name="Schmutz J."/>
        </authorList>
    </citation>
    <scope>NUCLEOTIDE SEQUENCE [LARGE SCALE GENOMIC DNA]</scope>
</reference>
<dbReference type="eggNOG" id="ENOG502T2TG">
    <property type="taxonomic scope" value="Eukaryota"/>
</dbReference>
<dbReference type="Gramene" id="KJB70508">
    <property type="protein sequence ID" value="KJB70508"/>
    <property type="gene ID" value="B456_011G076700"/>
</dbReference>
<dbReference type="GO" id="GO:0005773">
    <property type="term" value="C:vacuole"/>
    <property type="evidence" value="ECO:0007669"/>
    <property type="project" value="TreeGrafter"/>
</dbReference>
<sequence>MQQCKTKTTLENPNSKLLLMSSPPKNIDLISCGSMIHVSDIKLIRTDTTLDLSQKAEKASQAIYPHVTKNYVLYFVTNYFLQLEIGRGCAHASPTATNYDIGSPSWGDLKAAPLPSAMVVTTLGHESS</sequence>
<evidence type="ECO:0000313" key="1">
    <source>
        <dbReference type="EMBL" id="KJB70508.1"/>
    </source>
</evidence>
<dbReference type="Proteomes" id="UP000032304">
    <property type="component" value="Chromosome 11"/>
</dbReference>
<dbReference type="EMBL" id="CM001750">
    <property type="protein sequence ID" value="KJB70508.1"/>
    <property type="molecule type" value="Genomic_DNA"/>
</dbReference>
<dbReference type="PANTHER" id="PTHR34892">
    <property type="entry name" value="VACUOLAR ATP SYNTHASE CATALYTIC SUBUNIT-RELATED / V-ATPASE-RELATED / VACUOLAR PROTON PUMP-LIKE PROTEIN"/>
    <property type="match status" value="1"/>
</dbReference>
<keyword evidence="2" id="KW-1185">Reference proteome</keyword>
<protein>
    <submittedName>
        <fullName evidence="1">Uncharacterized protein</fullName>
    </submittedName>
</protein>
<organism evidence="1 2">
    <name type="scientific">Gossypium raimondii</name>
    <name type="common">Peruvian cotton</name>
    <name type="synonym">Gossypium klotzschianum subsp. raimondii</name>
    <dbReference type="NCBI Taxonomy" id="29730"/>
    <lineage>
        <taxon>Eukaryota</taxon>
        <taxon>Viridiplantae</taxon>
        <taxon>Streptophyta</taxon>
        <taxon>Embryophyta</taxon>
        <taxon>Tracheophyta</taxon>
        <taxon>Spermatophyta</taxon>
        <taxon>Magnoliopsida</taxon>
        <taxon>eudicotyledons</taxon>
        <taxon>Gunneridae</taxon>
        <taxon>Pentapetalae</taxon>
        <taxon>rosids</taxon>
        <taxon>malvids</taxon>
        <taxon>Malvales</taxon>
        <taxon>Malvaceae</taxon>
        <taxon>Malvoideae</taxon>
        <taxon>Gossypium</taxon>
    </lineage>
</organism>